<dbReference type="InterPro" id="IPR017853">
    <property type="entry name" value="GH"/>
</dbReference>
<dbReference type="EMBL" id="WEGJ01000001">
    <property type="protein sequence ID" value="MQY10126.1"/>
    <property type="molecule type" value="Genomic_DNA"/>
</dbReference>
<name>A0A7K0C9Q5_9ACTN</name>
<dbReference type="AlphaFoldDB" id="A0A7K0C9Q5"/>
<dbReference type="InterPro" id="IPR050288">
    <property type="entry name" value="Cellulose_deg_GH3"/>
</dbReference>
<accession>A0A7K0C9Q5</accession>
<dbReference type="OrthoDB" id="9803863at2"/>
<evidence type="ECO:0000313" key="7">
    <source>
        <dbReference type="Proteomes" id="UP000466345"/>
    </source>
</evidence>
<evidence type="ECO:0000313" key="6">
    <source>
        <dbReference type="EMBL" id="MQY10126.1"/>
    </source>
</evidence>
<dbReference type="Gene3D" id="3.20.20.300">
    <property type="entry name" value="Glycoside hydrolase, family 3, N-terminal domain"/>
    <property type="match status" value="1"/>
</dbReference>
<sequence length="815" mass="84495">MRRTHDDTERAAAVERALGALDLDARCALPAGADMWSLAAREDVGLGRVVMSDGPAGVRGERWSADDPSLALPCPTALAASWDPDLVRRAGLLLAQEARRKGVHAVLAPTVNLHRTPRGGRHFEAYSEDPLLTGVIGAALVRGVQDGGVGAVPKHFVANDSETGRFTVDVRMDGTTLRELYLEPFERIVRTARPWGLMTAYNGVGGVTMTEHDELNNRVLRGEWGFRGFLVSDWTAARDTVAAARGGTDIAMPGPDTVYGERLARAVREGTLPGATVDTLARRVLTLAAKAGRLAGAPAAEATAEPVDGEALVRELAARSCVLLRNEGGLLPLAGGVRRIAVIGRAAAAPRIGGGGSAQVFPARVTTPLAALREAVGGEVGYVPGPDPLARVAPAAFPLRAVLYGSGGAALHEAGVPGGRVAWLDALPGGVERAALASVEVSGVLTPEAAGTHELAVRGAGRFRLAVDGVPVFDGELVPAGGDPAAALFDPPQEVVRVAVTGPVGVSLTFVPHGPVAFELGHREPGRPVEAEIAEAVEAAAGAEVAVVFVGTTEESESEGADRDTLALPGAQDELVSRVAAVNPRTVVVVNAGAPVLMPWRTEVAAVLLAWLPGQEGGAALAEVLTGAAEPTGRLPTTWPAADADAPVWRVEADADGVLAYDEGLFTGYRAWRRGGGRPAYWFGAGQGYTSWAYEGMDVVAHSPGGRDPYADVAEVTVRVRNTGARRGRETVQVYVSAPEGADGRPDLTLAGFAVVEADPGETVAAHVAVALRAVQTWDPASQAWVTRGGVRALRAGRNVADLPLTAELLVAPPL</sequence>
<dbReference type="PRINTS" id="PR00133">
    <property type="entry name" value="GLHYDRLASE3"/>
</dbReference>
<keyword evidence="3" id="KW-0119">Carbohydrate metabolism</keyword>
<dbReference type="SMART" id="SM01217">
    <property type="entry name" value="Fn3_like"/>
    <property type="match status" value="1"/>
</dbReference>
<organism evidence="6 7">
    <name type="scientific">Streptomyces smaragdinus</name>
    <dbReference type="NCBI Taxonomy" id="2585196"/>
    <lineage>
        <taxon>Bacteria</taxon>
        <taxon>Bacillati</taxon>
        <taxon>Actinomycetota</taxon>
        <taxon>Actinomycetes</taxon>
        <taxon>Kitasatosporales</taxon>
        <taxon>Streptomycetaceae</taxon>
        <taxon>Streptomyces</taxon>
    </lineage>
</organism>
<evidence type="ECO:0000256" key="3">
    <source>
        <dbReference type="ARBA" id="ARBA00023277"/>
    </source>
</evidence>
<dbReference type="GO" id="GO:0005975">
    <property type="term" value="P:carbohydrate metabolic process"/>
    <property type="evidence" value="ECO:0007669"/>
    <property type="project" value="InterPro"/>
</dbReference>
<dbReference type="InterPro" id="IPR019800">
    <property type="entry name" value="Glyco_hydro_3_AS"/>
</dbReference>
<reference evidence="6 7" key="1">
    <citation type="submission" date="2019-10" db="EMBL/GenBank/DDBJ databases">
        <title>Streptomyces smaragdinus sp. nov. and Streptomyces fabii sp. nov., isolated from the gut of fungus growing-termite Macrotermes natalensis.</title>
        <authorList>
            <person name="Schwitalla J."/>
            <person name="Benndorf R."/>
            <person name="Martin K."/>
            <person name="De Beer W."/>
            <person name="Kaster A.-K."/>
            <person name="Vollmers J."/>
            <person name="Poulsen M."/>
            <person name="Beemelmanns C."/>
        </authorList>
    </citation>
    <scope>NUCLEOTIDE SEQUENCE [LARGE SCALE GENOMIC DNA]</scope>
    <source>
        <strain evidence="6 7">RB5</strain>
    </source>
</reference>
<dbReference type="InterPro" id="IPR013783">
    <property type="entry name" value="Ig-like_fold"/>
</dbReference>
<dbReference type="Gene3D" id="3.40.50.1700">
    <property type="entry name" value="Glycoside hydrolase family 3 C-terminal domain"/>
    <property type="match status" value="1"/>
</dbReference>
<dbReference type="InterPro" id="IPR002772">
    <property type="entry name" value="Glyco_hydro_3_C"/>
</dbReference>
<protein>
    <recommendedName>
        <fullName evidence="5">Fibronectin type III-like domain-containing protein</fullName>
    </recommendedName>
</protein>
<comment type="caution">
    <text evidence="6">The sequence shown here is derived from an EMBL/GenBank/DDBJ whole genome shotgun (WGS) entry which is preliminary data.</text>
</comment>
<dbReference type="InterPro" id="IPR001764">
    <property type="entry name" value="Glyco_hydro_3_N"/>
</dbReference>
<keyword evidence="2 4" id="KW-0378">Hydrolase</keyword>
<evidence type="ECO:0000259" key="5">
    <source>
        <dbReference type="SMART" id="SM01217"/>
    </source>
</evidence>
<comment type="similarity">
    <text evidence="1 4">Belongs to the glycosyl hydrolase 3 family.</text>
</comment>
<dbReference type="Gene3D" id="2.60.120.260">
    <property type="entry name" value="Galactose-binding domain-like"/>
    <property type="match status" value="1"/>
</dbReference>
<dbReference type="Pfam" id="PF00933">
    <property type="entry name" value="Glyco_hydro_3"/>
    <property type="match status" value="1"/>
</dbReference>
<evidence type="ECO:0000256" key="1">
    <source>
        <dbReference type="ARBA" id="ARBA00005336"/>
    </source>
</evidence>
<feature type="domain" description="Fibronectin type III-like" evidence="5">
    <location>
        <begin position="730"/>
        <end position="800"/>
    </location>
</feature>
<evidence type="ECO:0000256" key="2">
    <source>
        <dbReference type="ARBA" id="ARBA00022801"/>
    </source>
</evidence>
<dbReference type="Gene3D" id="2.60.40.10">
    <property type="entry name" value="Immunoglobulins"/>
    <property type="match status" value="1"/>
</dbReference>
<keyword evidence="4" id="KW-0326">Glycosidase</keyword>
<dbReference type="PANTHER" id="PTHR42715:SF10">
    <property type="entry name" value="BETA-GLUCOSIDASE"/>
    <property type="match status" value="1"/>
</dbReference>
<dbReference type="Pfam" id="PF01915">
    <property type="entry name" value="Glyco_hydro_3_C"/>
    <property type="match status" value="1"/>
</dbReference>
<evidence type="ECO:0000256" key="4">
    <source>
        <dbReference type="RuleBase" id="RU361161"/>
    </source>
</evidence>
<dbReference type="PANTHER" id="PTHR42715">
    <property type="entry name" value="BETA-GLUCOSIDASE"/>
    <property type="match status" value="1"/>
</dbReference>
<dbReference type="InterPro" id="IPR036881">
    <property type="entry name" value="Glyco_hydro_3_C_sf"/>
</dbReference>
<dbReference type="InterPro" id="IPR026891">
    <property type="entry name" value="Fn3-like"/>
</dbReference>
<dbReference type="SUPFAM" id="SSF51445">
    <property type="entry name" value="(Trans)glycosidases"/>
    <property type="match status" value="1"/>
</dbReference>
<dbReference type="RefSeq" id="WP_153449489.1">
    <property type="nucleotide sequence ID" value="NZ_WEGJ01000001.1"/>
</dbReference>
<dbReference type="Pfam" id="PF14310">
    <property type="entry name" value="Fn3-like"/>
    <property type="match status" value="1"/>
</dbReference>
<dbReference type="PROSITE" id="PS00775">
    <property type="entry name" value="GLYCOSYL_HYDROL_F3"/>
    <property type="match status" value="1"/>
</dbReference>
<dbReference type="InterPro" id="IPR036962">
    <property type="entry name" value="Glyco_hydro_3_N_sf"/>
</dbReference>
<dbReference type="GO" id="GO:0004553">
    <property type="term" value="F:hydrolase activity, hydrolyzing O-glycosyl compounds"/>
    <property type="evidence" value="ECO:0007669"/>
    <property type="project" value="InterPro"/>
</dbReference>
<keyword evidence="7" id="KW-1185">Reference proteome</keyword>
<proteinExistence type="inferred from homology"/>
<dbReference type="SUPFAM" id="SSF52279">
    <property type="entry name" value="Beta-D-glucan exohydrolase, C-terminal domain"/>
    <property type="match status" value="1"/>
</dbReference>
<gene>
    <name evidence="6" type="ORF">SRB5_02310</name>
</gene>
<dbReference type="Proteomes" id="UP000466345">
    <property type="component" value="Unassembled WGS sequence"/>
</dbReference>